<proteinExistence type="predicted"/>
<dbReference type="OrthoDB" id="2943494at2"/>
<evidence type="ECO:0000313" key="2">
    <source>
        <dbReference type="EMBL" id="RST60231.1"/>
    </source>
</evidence>
<name>A0A429XA57_SIMTE</name>
<evidence type="ECO:0008006" key="4">
    <source>
        <dbReference type="Google" id="ProtNLM"/>
    </source>
</evidence>
<accession>A0A429XA57</accession>
<feature type="region of interest" description="Disordered" evidence="1">
    <location>
        <begin position="1"/>
        <end position="33"/>
    </location>
</feature>
<dbReference type="Proteomes" id="UP000287296">
    <property type="component" value="Unassembled WGS sequence"/>
</dbReference>
<gene>
    <name evidence="2" type="ORF">D5F11_007180</name>
</gene>
<reference evidence="2 3" key="1">
    <citation type="submission" date="2018-12" db="EMBL/GenBank/DDBJ databases">
        <authorList>
            <person name="Sun L."/>
            <person name="Chen Z."/>
        </authorList>
    </citation>
    <scope>NUCLEOTIDE SEQUENCE [LARGE SCALE GENOMIC DNA]</scope>
    <source>
        <strain evidence="2 3">LMG 29736</strain>
    </source>
</reference>
<comment type="caution">
    <text evidence="2">The sequence shown here is derived from an EMBL/GenBank/DDBJ whole genome shotgun (WGS) entry which is preliminary data.</text>
</comment>
<evidence type="ECO:0000256" key="1">
    <source>
        <dbReference type="SAM" id="MobiDB-lite"/>
    </source>
</evidence>
<sequence>MNKTFKEQLRNWKQQHQEVKQRRKPQKRRTERLTEFELKSLMDVNRPTYRRHRGSFRQR</sequence>
<feature type="compositionally biased region" description="Basic and acidic residues" evidence="1">
    <location>
        <begin position="1"/>
        <end position="20"/>
    </location>
</feature>
<organism evidence="2 3">
    <name type="scientific">Siminovitchia terrae</name>
    <name type="common">Bacillus terrae</name>
    <dbReference type="NCBI Taxonomy" id="1914933"/>
    <lineage>
        <taxon>Bacteria</taxon>
        <taxon>Bacillati</taxon>
        <taxon>Bacillota</taxon>
        <taxon>Bacilli</taxon>
        <taxon>Bacillales</taxon>
        <taxon>Bacillaceae</taxon>
        <taxon>Siminovitchia</taxon>
    </lineage>
</organism>
<dbReference type="EMBL" id="QYTW02000005">
    <property type="protein sequence ID" value="RST60231.1"/>
    <property type="molecule type" value="Genomic_DNA"/>
</dbReference>
<feature type="compositionally biased region" description="Basic residues" evidence="1">
    <location>
        <begin position="21"/>
        <end position="30"/>
    </location>
</feature>
<evidence type="ECO:0000313" key="3">
    <source>
        <dbReference type="Proteomes" id="UP000287296"/>
    </source>
</evidence>
<protein>
    <recommendedName>
        <fullName evidence="4">Phage protein</fullName>
    </recommendedName>
</protein>
<dbReference type="AlphaFoldDB" id="A0A429XA57"/>